<dbReference type="InterPro" id="IPR020422">
    <property type="entry name" value="TYR_PHOSPHATASE_DUAL_dom"/>
</dbReference>
<dbReference type="PANTHER" id="PTHR23339">
    <property type="entry name" value="TYROSINE SPECIFIC PROTEIN PHOSPHATASE AND DUAL SPECIFICITY PROTEIN PHOSPHATASE"/>
    <property type="match status" value="1"/>
</dbReference>
<accession>A0A3P9C987</accession>
<dbReference type="PROSITE" id="PS50056">
    <property type="entry name" value="TYR_PHOSPHATASE_2"/>
    <property type="match status" value="1"/>
</dbReference>
<evidence type="ECO:0000259" key="11">
    <source>
        <dbReference type="PROSITE" id="PS50056"/>
    </source>
</evidence>
<dbReference type="PROSITE" id="PS50054">
    <property type="entry name" value="TYR_PHOSPHATASE_DUAL"/>
    <property type="match status" value="1"/>
</dbReference>
<name>A0A3P9C987_9CICH</name>
<dbReference type="SMART" id="SM00195">
    <property type="entry name" value="DSPc"/>
    <property type="match status" value="1"/>
</dbReference>
<dbReference type="CDD" id="cd17657">
    <property type="entry name" value="CDC14_N"/>
    <property type="match status" value="1"/>
</dbReference>
<dbReference type="InterPro" id="IPR003595">
    <property type="entry name" value="Tyr_Pase_cat"/>
</dbReference>
<comment type="similarity">
    <text evidence="1">Belongs to the protein-tyrosine phosphatase family. Non-receptor class CDC14 subfamily.</text>
</comment>
<dbReference type="GO" id="GO:0004722">
    <property type="term" value="F:protein serine/threonine phosphatase activity"/>
    <property type="evidence" value="ECO:0007669"/>
    <property type="project" value="UniProtKB-EC"/>
</dbReference>
<feature type="domain" description="Tyrosine specific protein phosphatases" evidence="11">
    <location>
        <begin position="247"/>
        <end position="309"/>
    </location>
</feature>
<evidence type="ECO:0000313" key="12">
    <source>
        <dbReference type="Ensembl" id="ENSMZEP00005018838.1"/>
    </source>
</evidence>
<dbReference type="SMART" id="SM00404">
    <property type="entry name" value="PTPc_motif"/>
    <property type="match status" value="1"/>
</dbReference>
<feature type="domain" description="Tyrosine-protein phosphatase" evidence="10">
    <location>
        <begin position="164"/>
        <end position="322"/>
    </location>
</feature>
<keyword evidence="6" id="KW-0131">Cell cycle</keyword>
<dbReference type="InterPro" id="IPR029021">
    <property type="entry name" value="Prot-tyrosine_phosphatase-like"/>
</dbReference>
<dbReference type="Pfam" id="PF14671">
    <property type="entry name" value="DSPn"/>
    <property type="match status" value="1"/>
</dbReference>
<dbReference type="CDD" id="cd14499">
    <property type="entry name" value="CDC14_C"/>
    <property type="match status" value="1"/>
</dbReference>
<evidence type="ECO:0000256" key="1">
    <source>
        <dbReference type="ARBA" id="ARBA00007315"/>
    </source>
</evidence>
<feature type="transmembrane region" description="Helical" evidence="8">
    <location>
        <begin position="367"/>
        <end position="389"/>
    </location>
</feature>
<keyword evidence="5" id="KW-0904">Protein phosphatase</keyword>
<dbReference type="InterPro" id="IPR016130">
    <property type="entry name" value="Tyr_Pase_AS"/>
</dbReference>
<proteinExistence type="inferred from homology"/>
<evidence type="ECO:0000259" key="10">
    <source>
        <dbReference type="PROSITE" id="PS50054"/>
    </source>
</evidence>
<dbReference type="GO" id="GO:0004725">
    <property type="term" value="F:protein tyrosine phosphatase activity"/>
    <property type="evidence" value="ECO:0007669"/>
    <property type="project" value="UniProtKB-EC"/>
</dbReference>
<dbReference type="FunFam" id="3.90.190.10:FF:000103">
    <property type="entry name" value="dual specificity protein phosphatase CDC14A isoform X1"/>
    <property type="match status" value="1"/>
</dbReference>
<keyword evidence="8" id="KW-0812">Transmembrane</keyword>
<evidence type="ECO:0000256" key="9">
    <source>
        <dbReference type="SAM" id="SignalP"/>
    </source>
</evidence>
<dbReference type="Gene3D" id="3.90.190.10">
    <property type="entry name" value="Protein tyrosine phosphatase superfamily"/>
    <property type="match status" value="2"/>
</dbReference>
<protein>
    <recommendedName>
        <fullName evidence="2">protein-tyrosine-phosphatase</fullName>
        <ecNumber evidence="2">3.1.3.48</ecNumber>
    </recommendedName>
</protein>
<keyword evidence="9" id="KW-0732">Signal</keyword>
<feature type="chain" id="PRO_5017974891" description="protein-tyrosine-phosphatase" evidence="9">
    <location>
        <begin position="23"/>
        <end position="390"/>
    </location>
</feature>
<evidence type="ECO:0000256" key="6">
    <source>
        <dbReference type="ARBA" id="ARBA00023306"/>
    </source>
</evidence>
<keyword evidence="4" id="KW-0378">Hydrolase</keyword>
<dbReference type="GeneTree" id="ENSGT00940000155899"/>
<evidence type="ECO:0000256" key="8">
    <source>
        <dbReference type="SAM" id="Phobius"/>
    </source>
</evidence>
<keyword evidence="8" id="KW-1133">Transmembrane helix</keyword>
<keyword evidence="8" id="KW-0472">Membrane</keyword>
<evidence type="ECO:0000256" key="2">
    <source>
        <dbReference type="ARBA" id="ARBA00013064"/>
    </source>
</evidence>
<evidence type="ECO:0000256" key="7">
    <source>
        <dbReference type="ARBA" id="ARBA00047761"/>
    </source>
</evidence>
<dbReference type="GO" id="GO:0051301">
    <property type="term" value="P:cell division"/>
    <property type="evidence" value="ECO:0007669"/>
    <property type="project" value="UniProtKB-KW"/>
</dbReference>
<organism evidence="12 13">
    <name type="scientific">Maylandia zebra</name>
    <name type="common">zebra mbuna</name>
    <dbReference type="NCBI Taxonomy" id="106582"/>
    <lineage>
        <taxon>Eukaryota</taxon>
        <taxon>Metazoa</taxon>
        <taxon>Chordata</taxon>
        <taxon>Craniata</taxon>
        <taxon>Vertebrata</taxon>
        <taxon>Euteleostomi</taxon>
        <taxon>Actinopterygii</taxon>
        <taxon>Neopterygii</taxon>
        <taxon>Teleostei</taxon>
        <taxon>Neoteleostei</taxon>
        <taxon>Acanthomorphata</taxon>
        <taxon>Ovalentaria</taxon>
        <taxon>Cichlomorphae</taxon>
        <taxon>Cichliformes</taxon>
        <taxon>Cichlidae</taxon>
        <taxon>African cichlids</taxon>
        <taxon>Pseudocrenilabrinae</taxon>
        <taxon>Haplochromini</taxon>
        <taxon>Maylandia</taxon>
        <taxon>Maylandia zebra complex</taxon>
    </lineage>
</organism>
<reference evidence="12" key="1">
    <citation type="submission" date="2025-08" db="UniProtKB">
        <authorList>
            <consortium name="Ensembl"/>
        </authorList>
    </citation>
    <scope>IDENTIFICATION</scope>
</reference>
<dbReference type="PROSITE" id="PS00383">
    <property type="entry name" value="TYR_PHOSPHATASE_1"/>
    <property type="match status" value="1"/>
</dbReference>
<dbReference type="Ensembl" id="ENSMZET00005019442.1">
    <property type="protein sequence ID" value="ENSMZEP00005018838.1"/>
    <property type="gene ID" value="ENSMZEG00005013575.1"/>
</dbReference>
<dbReference type="Proteomes" id="UP000265160">
    <property type="component" value="Unplaced"/>
</dbReference>
<feature type="signal peptide" evidence="9">
    <location>
        <begin position="1"/>
        <end position="22"/>
    </location>
</feature>
<keyword evidence="3" id="KW-0132">Cell division</keyword>
<dbReference type="InterPro" id="IPR000340">
    <property type="entry name" value="Dual-sp_phosphatase_cat-dom"/>
</dbReference>
<dbReference type="InterPro" id="IPR000387">
    <property type="entry name" value="Tyr_Pase_dom"/>
</dbReference>
<reference evidence="12" key="2">
    <citation type="submission" date="2025-09" db="UniProtKB">
        <authorList>
            <consortium name="Ensembl"/>
        </authorList>
    </citation>
    <scope>IDENTIFICATION</scope>
</reference>
<keyword evidence="13" id="KW-1185">Reference proteome</keyword>
<evidence type="ECO:0000313" key="13">
    <source>
        <dbReference type="Proteomes" id="UP000265160"/>
    </source>
</evidence>
<dbReference type="SUPFAM" id="SSF52799">
    <property type="entry name" value="(Phosphotyrosine protein) phosphatases II"/>
    <property type="match status" value="2"/>
</dbReference>
<dbReference type="InterPro" id="IPR050561">
    <property type="entry name" value="PTP"/>
</dbReference>
<dbReference type="STRING" id="106582.ENSMZEP00005018838"/>
<comment type="catalytic activity">
    <reaction evidence="7">
        <text>O-phospho-L-seryl-[protein] + H2O = L-seryl-[protein] + phosphate</text>
        <dbReference type="Rhea" id="RHEA:20629"/>
        <dbReference type="Rhea" id="RHEA-COMP:9863"/>
        <dbReference type="Rhea" id="RHEA-COMP:11604"/>
        <dbReference type="ChEBI" id="CHEBI:15377"/>
        <dbReference type="ChEBI" id="CHEBI:29999"/>
        <dbReference type="ChEBI" id="CHEBI:43474"/>
        <dbReference type="ChEBI" id="CHEBI:83421"/>
        <dbReference type="EC" id="3.1.3.16"/>
    </reaction>
</comment>
<sequence>MSLSSPVSGFSFVCCCVVIVESSSISLTVCCSFYADFGPLNLAMLYRYCWKLNKKLKSFTMSRKSLVHYTSYDQKKRANAAVLIGAYAVMYLKRSPEDAYRTLIAGNSTGYMPFRDAAVGECSFNLTVLNCLQGINKALQHGFLDFERFSAEEYEHYERVENGDMNWIVPGKVLAFSSPHSRGESESLSYPLHTPEAYFSYFCQNDITTVVRLNRTLYDGRRFEDAGFEHHDLFFLDGTTPSDLIVRRFLHVCESTDGAVAVHCKAGLGRTGTLIGCYLMKHFRFTAAEAIAWIRVCRPGSIIGPQQNFLEEKQHSLWVQGDVHRSKQKLVQQRLSRQQQLQLLLLLYIYICIYIHIYIYICIYMYIYTYIYIYVCIYIYIYIYIYNIYI</sequence>
<evidence type="ECO:0000256" key="4">
    <source>
        <dbReference type="ARBA" id="ARBA00022801"/>
    </source>
</evidence>
<feature type="transmembrane region" description="Helical" evidence="8">
    <location>
        <begin position="343"/>
        <end position="361"/>
    </location>
</feature>
<dbReference type="InterPro" id="IPR044506">
    <property type="entry name" value="CDC14_C"/>
</dbReference>
<dbReference type="EC" id="3.1.3.48" evidence="2"/>
<dbReference type="FunFam" id="3.90.190.10:FF:000006">
    <property type="entry name" value="Dual specificity protein phosphatase CDC14B"/>
    <property type="match status" value="1"/>
</dbReference>
<dbReference type="InterPro" id="IPR029260">
    <property type="entry name" value="DSPn"/>
</dbReference>
<evidence type="ECO:0000256" key="3">
    <source>
        <dbReference type="ARBA" id="ARBA00022618"/>
    </source>
</evidence>
<dbReference type="AlphaFoldDB" id="A0A3P9C987"/>
<evidence type="ECO:0000256" key="5">
    <source>
        <dbReference type="ARBA" id="ARBA00022912"/>
    </source>
</evidence>
<dbReference type="Pfam" id="PF00782">
    <property type="entry name" value="DSPc"/>
    <property type="match status" value="1"/>
</dbReference>